<dbReference type="EMBL" id="JBHTKL010000001">
    <property type="protein sequence ID" value="MFD1018736.1"/>
    <property type="molecule type" value="Genomic_DNA"/>
</dbReference>
<gene>
    <name evidence="2" type="ORF">ACFQ2J_05920</name>
</gene>
<comment type="caution">
    <text evidence="2">The sequence shown here is derived from an EMBL/GenBank/DDBJ whole genome shotgun (WGS) entry which is preliminary data.</text>
</comment>
<keyword evidence="3" id="KW-1185">Reference proteome</keyword>
<reference evidence="3" key="1">
    <citation type="journal article" date="2019" name="Int. J. Syst. Evol. Microbiol.">
        <title>The Global Catalogue of Microorganisms (GCM) 10K type strain sequencing project: providing services to taxonomists for standard genome sequencing and annotation.</title>
        <authorList>
            <consortium name="The Broad Institute Genomics Platform"/>
            <consortium name="The Broad Institute Genome Sequencing Center for Infectious Disease"/>
            <person name="Wu L."/>
            <person name="Ma J."/>
        </authorList>
    </citation>
    <scope>NUCLEOTIDE SEQUENCE [LARGE SCALE GENOMIC DNA]</scope>
    <source>
        <strain evidence="3">CCUG 56607</strain>
    </source>
</reference>
<sequence length="126" mass="14491">MKQLFQNREDDRGFIFPFVLLLSLLLIGVTTVSISMYSNSQLFNNIHKEELSLQSIFQTAVETYKEDDAASIHETEVTYTFPHGTAVITLMNHTENSDLLQFQLTNSNEFTKTVIKELPRKMQNSN</sequence>
<evidence type="ECO:0000256" key="1">
    <source>
        <dbReference type="SAM" id="Phobius"/>
    </source>
</evidence>
<protein>
    <submittedName>
        <fullName evidence="2">Uncharacterized protein</fullName>
    </submittedName>
</protein>
<feature type="transmembrane region" description="Helical" evidence="1">
    <location>
        <begin position="14"/>
        <end position="37"/>
    </location>
</feature>
<keyword evidence="1" id="KW-1133">Transmembrane helix</keyword>
<name>A0ABW3KXY0_9BACI</name>
<accession>A0ABW3KXY0</accession>
<dbReference type="RefSeq" id="WP_386057462.1">
    <property type="nucleotide sequence ID" value="NZ_JBHTKL010000001.1"/>
</dbReference>
<evidence type="ECO:0000313" key="2">
    <source>
        <dbReference type="EMBL" id="MFD1018736.1"/>
    </source>
</evidence>
<evidence type="ECO:0000313" key="3">
    <source>
        <dbReference type="Proteomes" id="UP001596990"/>
    </source>
</evidence>
<keyword evidence="1" id="KW-0472">Membrane</keyword>
<keyword evidence="1" id="KW-0812">Transmembrane</keyword>
<proteinExistence type="predicted"/>
<dbReference type="Proteomes" id="UP001596990">
    <property type="component" value="Unassembled WGS sequence"/>
</dbReference>
<organism evidence="2 3">
    <name type="scientific">Thalassobacillus hwangdonensis</name>
    <dbReference type="NCBI Taxonomy" id="546108"/>
    <lineage>
        <taxon>Bacteria</taxon>
        <taxon>Bacillati</taxon>
        <taxon>Bacillota</taxon>
        <taxon>Bacilli</taxon>
        <taxon>Bacillales</taxon>
        <taxon>Bacillaceae</taxon>
        <taxon>Thalassobacillus</taxon>
    </lineage>
</organism>